<feature type="transmembrane region" description="Helical" evidence="11">
    <location>
        <begin position="130"/>
        <end position="154"/>
    </location>
</feature>
<name>A0A330LL20_9GAMM</name>
<keyword evidence="5 11" id="KW-0813">Transport</keyword>
<keyword evidence="10 11" id="KW-0472">Membrane</keyword>
<dbReference type="GO" id="GO:0022857">
    <property type="term" value="F:transmembrane transporter activity"/>
    <property type="evidence" value="ECO:0007669"/>
    <property type="project" value="InterPro"/>
</dbReference>
<dbReference type="FunFam" id="1.10.3720.10:FF:000033">
    <property type="entry name" value="Polar amino acid ABC transporter permease"/>
    <property type="match status" value="1"/>
</dbReference>
<evidence type="ECO:0000256" key="10">
    <source>
        <dbReference type="ARBA" id="ARBA00023136"/>
    </source>
</evidence>
<dbReference type="Gene3D" id="1.10.3720.10">
    <property type="entry name" value="MetI-like"/>
    <property type="match status" value="1"/>
</dbReference>
<feature type="transmembrane region" description="Helical" evidence="11">
    <location>
        <begin position="166"/>
        <end position="189"/>
    </location>
</feature>
<feature type="transmembrane region" description="Helical" evidence="11">
    <location>
        <begin position="21"/>
        <end position="39"/>
    </location>
</feature>
<dbReference type="PROSITE" id="PS50928">
    <property type="entry name" value="ABC_TM1"/>
    <property type="match status" value="1"/>
</dbReference>
<keyword evidence="6" id="KW-1003">Cell membrane</keyword>
<comment type="function">
    <text evidence="1">Part of the binding-protein-dependent transport system for glutamine; probably responsible for the translocation of the substrate across the membrane.</text>
</comment>
<keyword evidence="7 11" id="KW-0812">Transmembrane</keyword>
<keyword evidence="9 11" id="KW-1133">Transmembrane helix</keyword>
<evidence type="ECO:0000256" key="7">
    <source>
        <dbReference type="ARBA" id="ARBA00022692"/>
    </source>
</evidence>
<dbReference type="InterPro" id="IPR000515">
    <property type="entry name" value="MetI-like"/>
</dbReference>
<comment type="subcellular location">
    <subcellularLocation>
        <location evidence="2">Cell inner membrane</location>
        <topology evidence="2">Multi-pass membrane protein</topology>
    </subcellularLocation>
    <subcellularLocation>
        <location evidence="11">Cell membrane</location>
        <topology evidence="11">Multi-pass membrane protein</topology>
    </subcellularLocation>
</comment>
<evidence type="ECO:0000313" key="14">
    <source>
        <dbReference type="Proteomes" id="UP000250163"/>
    </source>
</evidence>
<dbReference type="SUPFAM" id="SSF161098">
    <property type="entry name" value="MetI-like"/>
    <property type="match status" value="1"/>
</dbReference>
<evidence type="ECO:0000256" key="4">
    <source>
        <dbReference type="ARBA" id="ARBA00016506"/>
    </source>
</evidence>
<evidence type="ECO:0000256" key="2">
    <source>
        <dbReference type="ARBA" id="ARBA00004429"/>
    </source>
</evidence>
<evidence type="ECO:0000256" key="9">
    <source>
        <dbReference type="ARBA" id="ARBA00022989"/>
    </source>
</evidence>
<organism evidence="13 14">
    <name type="scientific">Moritella yayanosii</name>
    <dbReference type="NCBI Taxonomy" id="69539"/>
    <lineage>
        <taxon>Bacteria</taxon>
        <taxon>Pseudomonadati</taxon>
        <taxon>Pseudomonadota</taxon>
        <taxon>Gammaproteobacteria</taxon>
        <taxon>Alteromonadales</taxon>
        <taxon>Moritellaceae</taxon>
        <taxon>Moritella</taxon>
    </lineage>
</organism>
<feature type="domain" description="ABC transmembrane type-1" evidence="12">
    <location>
        <begin position="130"/>
        <end position="317"/>
    </location>
</feature>
<dbReference type="PANTHER" id="PTHR30614">
    <property type="entry name" value="MEMBRANE COMPONENT OF AMINO ACID ABC TRANSPORTER"/>
    <property type="match status" value="1"/>
</dbReference>
<dbReference type="Proteomes" id="UP000250163">
    <property type="component" value="Chromosome MORIYA"/>
</dbReference>
<dbReference type="InterPro" id="IPR010065">
    <property type="entry name" value="AA_ABC_transptr_permease_3TM"/>
</dbReference>
<evidence type="ECO:0000256" key="1">
    <source>
        <dbReference type="ARBA" id="ARBA00003159"/>
    </source>
</evidence>
<evidence type="ECO:0000256" key="5">
    <source>
        <dbReference type="ARBA" id="ARBA00022448"/>
    </source>
</evidence>
<dbReference type="EMBL" id="LS483250">
    <property type="protein sequence ID" value="SQD77777.1"/>
    <property type="molecule type" value="Genomic_DNA"/>
</dbReference>
<protein>
    <recommendedName>
        <fullName evidence="4">Putative glutamine transport system permease protein GlnP</fullName>
    </recommendedName>
</protein>
<dbReference type="PANTHER" id="PTHR30614:SF20">
    <property type="entry name" value="GLUTAMINE TRANSPORT SYSTEM PERMEASE PROTEIN GLNP"/>
    <property type="match status" value="1"/>
</dbReference>
<evidence type="ECO:0000256" key="6">
    <source>
        <dbReference type="ARBA" id="ARBA00022475"/>
    </source>
</evidence>
<feature type="transmembrane region" description="Helical" evidence="11">
    <location>
        <begin position="298"/>
        <end position="317"/>
    </location>
</feature>
<dbReference type="KEGG" id="mya:MORIYA_1299"/>
<gene>
    <name evidence="13" type="ORF">MORIYA_1299</name>
</gene>
<dbReference type="GO" id="GO:0006865">
    <property type="term" value="P:amino acid transport"/>
    <property type="evidence" value="ECO:0007669"/>
    <property type="project" value="UniProtKB-KW"/>
</dbReference>
<dbReference type="InterPro" id="IPR043429">
    <property type="entry name" value="ArtM/GltK/GlnP/TcyL/YhdX-like"/>
</dbReference>
<accession>A0A330LL20</accession>
<evidence type="ECO:0000256" key="11">
    <source>
        <dbReference type="RuleBase" id="RU363032"/>
    </source>
</evidence>
<dbReference type="GO" id="GO:0043190">
    <property type="term" value="C:ATP-binding cassette (ABC) transporter complex"/>
    <property type="evidence" value="ECO:0007669"/>
    <property type="project" value="InterPro"/>
</dbReference>
<evidence type="ECO:0000256" key="8">
    <source>
        <dbReference type="ARBA" id="ARBA00022970"/>
    </source>
</evidence>
<evidence type="ECO:0000313" key="13">
    <source>
        <dbReference type="EMBL" id="SQD77777.1"/>
    </source>
</evidence>
<evidence type="ECO:0000259" key="12">
    <source>
        <dbReference type="PROSITE" id="PS50928"/>
    </source>
</evidence>
<dbReference type="InterPro" id="IPR035906">
    <property type="entry name" value="MetI-like_sf"/>
</dbReference>
<comment type="similarity">
    <text evidence="3">Belongs to the binding-protein-dependent transport system permease family. HisMQ subfamily.</text>
</comment>
<dbReference type="CDD" id="cd06261">
    <property type="entry name" value="TM_PBP2"/>
    <property type="match status" value="1"/>
</dbReference>
<keyword evidence="14" id="KW-1185">Reference proteome</keyword>
<sequence>MLLACCRSYLGIDMHNKTNNWMWHLLFVIALAAMGYSIYSASQKIDYTWQWNRVAPYIIDDSPRETYAEYDGIVSINDSGIITVEFDNGDPDLIIDKADDVFVSDGDFVFLGDVISSVNQRSMGVLLQGLLMTIKLSLISLFFAVIIGLVAALMRISTNPFSRNFAFLYVEIIRGTPLLVQIFIVYFFLGTIFDLDRFTAGIAALSVFTGAYIAEIIRSGIQSIPPGQMEAARSLGMSYPKAMTYVILPQAFKRTLPPMAGQLINLVKDSSLVSVISITDLTKAGREVVAGSFATFEVWFTVAALYLVLTSTLSFGVQRIEKRLAASD</sequence>
<dbReference type="AlphaFoldDB" id="A0A330LL20"/>
<keyword evidence="8" id="KW-0029">Amino-acid transport</keyword>
<proteinExistence type="inferred from homology"/>
<reference evidence="14" key="1">
    <citation type="submission" date="2018-05" db="EMBL/GenBank/DDBJ databases">
        <authorList>
            <person name="Cea G.-C."/>
            <person name="William W."/>
        </authorList>
    </citation>
    <scope>NUCLEOTIDE SEQUENCE [LARGE SCALE GENOMIC DNA]</scope>
    <source>
        <strain evidence="14">DB21MT 5</strain>
    </source>
</reference>
<evidence type="ECO:0000256" key="3">
    <source>
        <dbReference type="ARBA" id="ARBA00010072"/>
    </source>
</evidence>
<dbReference type="NCBIfam" id="TIGR01726">
    <property type="entry name" value="HEQRo_perm_3TM"/>
    <property type="match status" value="1"/>
</dbReference>
<dbReference type="Pfam" id="PF00528">
    <property type="entry name" value="BPD_transp_1"/>
    <property type="match status" value="1"/>
</dbReference>